<dbReference type="InterPro" id="IPR000182">
    <property type="entry name" value="GNAT_dom"/>
</dbReference>
<dbReference type="EMBL" id="LR594052">
    <property type="protein sequence ID" value="VTT44664.1"/>
    <property type="molecule type" value="Genomic_DNA"/>
</dbReference>
<dbReference type="GO" id="GO:0016747">
    <property type="term" value="F:acyltransferase activity, transferring groups other than amino-acyl groups"/>
    <property type="evidence" value="ECO:0007669"/>
    <property type="project" value="InterPro"/>
</dbReference>
<dbReference type="CDD" id="cd04301">
    <property type="entry name" value="NAT_SF"/>
    <property type="match status" value="1"/>
</dbReference>
<evidence type="ECO:0000313" key="2">
    <source>
        <dbReference type="EMBL" id="VTT44664.1"/>
    </source>
</evidence>
<feature type="domain" description="N-acetyltransferase" evidence="1">
    <location>
        <begin position="5"/>
        <end position="144"/>
    </location>
</feature>
<dbReference type="OrthoDB" id="9796171at2"/>
<dbReference type="RefSeq" id="WP_003082936.1">
    <property type="nucleotide sequence ID" value="NZ_CP070237.1"/>
</dbReference>
<keyword evidence="2" id="KW-0808">Transferase</keyword>
<evidence type="ECO:0000259" key="1">
    <source>
        <dbReference type="PROSITE" id="PS51186"/>
    </source>
</evidence>
<protein>
    <submittedName>
        <fullName evidence="2">Acetyltransferase (GNAT) family protein</fullName>
    </submittedName>
</protein>
<dbReference type="Proteomes" id="UP000306241">
    <property type="component" value="Chromosome"/>
</dbReference>
<organism evidence="2 3">
    <name type="scientific">Streptococcus porcinus</name>
    <dbReference type="NCBI Taxonomy" id="1340"/>
    <lineage>
        <taxon>Bacteria</taxon>
        <taxon>Bacillati</taxon>
        <taxon>Bacillota</taxon>
        <taxon>Bacilli</taxon>
        <taxon>Lactobacillales</taxon>
        <taxon>Streptococcaceae</taxon>
        <taxon>Streptococcus</taxon>
    </lineage>
</organism>
<evidence type="ECO:0000313" key="3">
    <source>
        <dbReference type="Proteomes" id="UP000306241"/>
    </source>
</evidence>
<reference evidence="2 3" key="1">
    <citation type="submission" date="2019-05" db="EMBL/GenBank/DDBJ databases">
        <authorList>
            <consortium name="Pathogen Informatics"/>
        </authorList>
    </citation>
    <scope>NUCLEOTIDE SEQUENCE [LARGE SCALE GENOMIC DNA]</scope>
    <source>
        <strain evidence="2 3">NCTC10924</strain>
    </source>
</reference>
<accession>A0A4V0H625</accession>
<dbReference type="SUPFAM" id="SSF55729">
    <property type="entry name" value="Acyl-CoA N-acyltransferases (Nat)"/>
    <property type="match status" value="1"/>
</dbReference>
<dbReference type="InterPro" id="IPR016181">
    <property type="entry name" value="Acyl_CoA_acyltransferase"/>
</dbReference>
<dbReference type="PROSITE" id="PS51186">
    <property type="entry name" value="GNAT"/>
    <property type="match status" value="1"/>
</dbReference>
<dbReference type="Pfam" id="PF13673">
    <property type="entry name" value="Acetyltransf_10"/>
    <property type="match status" value="1"/>
</dbReference>
<dbReference type="AlphaFoldDB" id="A0A4V0H625"/>
<gene>
    <name evidence="2" type="ORF">NCTC10924_01198</name>
</gene>
<dbReference type="Gene3D" id="3.40.630.30">
    <property type="match status" value="1"/>
</dbReference>
<sequence length="144" mass="16748">MWMVKSFKELSREQLFAILKVRVEVFVVEQNCAYPEIDELDKTAIHLFKIDEFGQVMAYCRLIPTASEIKLGRVLVGKNYRQLGLGRDLVHHALGYCAKKYPEKPVYAQAQAYLENFYNSFGFFSTSEVYLEDNIPHIDMIKID</sequence>
<name>A0A4V0H625_STRPO</name>
<proteinExistence type="predicted"/>